<keyword evidence="6" id="KW-1185">Reference proteome</keyword>
<dbReference type="InterPro" id="IPR050583">
    <property type="entry name" value="Mycobacterial_A85_antigen"/>
</dbReference>
<dbReference type="KEGG" id="mmag:MMAD_05440"/>
<dbReference type="Pfam" id="PF00756">
    <property type="entry name" value="Esterase"/>
    <property type="match status" value="1"/>
</dbReference>
<dbReference type="EMBL" id="AP022610">
    <property type="protein sequence ID" value="BBZ26249.1"/>
    <property type="molecule type" value="Genomic_DNA"/>
</dbReference>
<evidence type="ECO:0000313" key="5">
    <source>
        <dbReference type="EMBL" id="BBZ26249.1"/>
    </source>
</evidence>
<sequence>MEAVHVPIAVDTATHLLAANAPGQYRHGLSLLRGWLPLTLQIVAIVVLLLAIGWRSRRWRLVWLPVSALVGLAIAAWAHWYVDSQGMAGDPAPDSLWIWTGLSGFALSALILGWRGIKWRRIAAVAAVPLCLLGTGLALNSWVGYFPTVQVAWNQLTAGPLPDETDMKTVQAMQKAGTVLNHGSVVSVNIPSTASGFKHRSELVYLPPRWFASNPPPKLPVVMMIAGEFNTPADWLRTGNAAAIIDAFAQSHGGNAPVFVFVDSGGSFNNDTECVNGVRGNVADHLTKDVVPYVNQQFGTSADPANWGIVGWSMGGTCAVDLTVMHPELFSSFVDIAGDMGPNAGTKDQTIARLYGGNAAAWAEFDPTTVITKHGPYKGVSGWFAISTDAPVQHKGQGGGGGDDAVGLGGRDAAGNPGDQTQAANSLCALGRANGIDCAVVPTTGRHDWPLATNVFTAALPWLAGAVRTPGVPVIPLPDTGPSPAPAPAAAAPAAAPAPLGR</sequence>
<dbReference type="AlphaFoldDB" id="A0A7I7X8U4"/>
<feature type="region of interest" description="Disordered" evidence="3">
    <location>
        <begin position="478"/>
        <end position="502"/>
    </location>
</feature>
<accession>A0A7I7X8U4</accession>
<dbReference type="Gene3D" id="3.40.50.1820">
    <property type="entry name" value="alpha/beta hydrolase"/>
    <property type="match status" value="1"/>
</dbReference>
<evidence type="ECO:0000256" key="2">
    <source>
        <dbReference type="ARBA" id="ARBA00022525"/>
    </source>
</evidence>
<keyword evidence="4" id="KW-0472">Membrane</keyword>
<evidence type="ECO:0000256" key="4">
    <source>
        <dbReference type="SAM" id="Phobius"/>
    </source>
</evidence>
<feature type="compositionally biased region" description="Low complexity" evidence="3">
    <location>
        <begin position="488"/>
        <end position="502"/>
    </location>
</feature>
<keyword evidence="4" id="KW-1133">Transmembrane helix</keyword>
<dbReference type="GO" id="GO:0005576">
    <property type="term" value="C:extracellular region"/>
    <property type="evidence" value="ECO:0007669"/>
    <property type="project" value="UniProtKB-SubCell"/>
</dbReference>
<dbReference type="GO" id="GO:0016747">
    <property type="term" value="F:acyltransferase activity, transferring groups other than amino-acyl groups"/>
    <property type="evidence" value="ECO:0007669"/>
    <property type="project" value="TreeGrafter"/>
</dbReference>
<feature type="transmembrane region" description="Helical" evidence="4">
    <location>
        <begin position="35"/>
        <end position="54"/>
    </location>
</feature>
<dbReference type="InterPro" id="IPR029058">
    <property type="entry name" value="AB_hydrolase_fold"/>
</dbReference>
<dbReference type="PANTHER" id="PTHR48098:SF1">
    <property type="entry name" value="DIACYLGLYCEROL ACYLTRANSFERASE_MYCOLYLTRANSFERASE AG85A"/>
    <property type="match status" value="1"/>
</dbReference>
<keyword evidence="4" id="KW-0812">Transmembrane</keyword>
<feature type="transmembrane region" description="Helical" evidence="4">
    <location>
        <begin position="122"/>
        <end position="145"/>
    </location>
</feature>
<dbReference type="PANTHER" id="PTHR48098">
    <property type="entry name" value="ENTEROCHELIN ESTERASE-RELATED"/>
    <property type="match status" value="1"/>
</dbReference>
<keyword evidence="2" id="KW-0964">Secreted</keyword>
<protein>
    <recommendedName>
        <fullName evidence="7">Esterase</fullName>
    </recommendedName>
</protein>
<gene>
    <name evidence="5" type="ORF">MMAD_05440</name>
</gene>
<evidence type="ECO:0000256" key="1">
    <source>
        <dbReference type="ARBA" id="ARBA00004613"/>
    </source>
</evidence>
<feature type="compositionally biased region" description="Pro residues" evidence="3">
    <location>
        <begin position="478"/>
        <end position="487"/>
    </location>
</feature>
<organism evidence="5 6">
    <name type="scientific">Mycolicibacterium madagascariense</name>
    <dbReference type="NCBI Taxonomy" id="212765"/>
    <lineage>
        <taxon>Bacteria</taxon>
        <taxon>Bacillati</taxon>
        <taxon>Actinomycetota</taxon>
        <taxon>Actinomycetes</taxon>
        <taxon>Mycobacteriales</taxon>
        <taxon>Mycobacteriaceae</taxon>
        <taxon>Mycolicibacterium</taxon>
    </lineage>
</organism>
<dbReference type="InterPro" id="IPR000801">
    <property type="entry name" value="Esterase-like"/>
</dbReference>
<feature type="transmembrane region" description="Helical" evidence="4">
    <location>
        <begin position="61"/>
        <end position="81"/>
    </location>
</feature>
<name>A0A7I7X8U4_9MYCO</name>
<dbReference type="SUPFAM" id="SSF53474">
    <property type="entry name" value="alpha/beta-Hydrolases"/>
    <property type="match status" value="1"/>
</dbReference>
<evidence type="ECO:0000313" key="6">
    <source>
        <dbReference type="Proteomes" id="UP000466517"/>
    </source>
</evidence>
<reference evidence="5 6" key="1">
    <citation type="journal article" date="2019" name="Emerg. Microbes Infect.">
        <title>Comprehensive subspecies identification of 175 nontuberculous mycobacteria species based on 7547 genomic profiles.</title>
        <authorList>
            <person name="Matsumoto Y."/>
            <person name="Kinjo T."/>
            <person name="Motooka D."/>
            <person name="Nabeya D."/>
            <person name="Jung N."/>
            <person name="Uechi K."/>
            <person name="Horii T."/>
            <person name="Iida T."/>
            <person name="Fujita J."/>
            <person name="Nakamura S."/>
        </authorList>
    </citation>
    <scope>NUCLEOTIDE SEQUENCE [LARGE SCALE GENOMIC DNA]</scope>
    <source>
        <strain evidence="5 6">JCM 13574</strain>
    </source>
</reference>
<dbReference type="Proteomes" id="UP000466517">
    <property type="component" value="Chromosome"/>
</dbReference>
<dbReference type="RefSeq" id="WP_163732180.1">
    <property type="nucleotide sequence ID" value="NZ_AP022610.1"/>
</dbReference>
<proteinExistence type="predicted"/>
<feature type="transmembrane region" description="Helical" evidence="4">
    <location>
        <begin position="96"/>
        <end position="115"/>
    </location>
</feature>
<evidence type="ECO:0008006" key="7">
    <source>
        <dbReference type="Google" id="ProtNLM"/>
    </source>
</evidence>
<comment type="subcellular location">
    <subcellularLocation>
        <location evidence="1">Secreted</location>
    </subcellularLocation>
</comment>
<evidence type="ECO:0000256" key="3">
    <source>
        <dbReference type="SAM" id="MobiDB-lite"/>
    </source>
</evidence>